<protein>
    <submittedName>
        <fullName evidence="5">AraC family transcriptional regulator</fullName>
    </submittedName>
</protein>
<keyword evidence="6" id="KW-1185">Reference proteome</keyword>
<evidence type="ECO:0000256" key="1">
    <source>
        <dbReference type="ARBA" id="ARBA00023015"/>
    </source>
</evidence>
<dbReference type="PANTHER" id="PTHR46796:SF7">
    <property type="entry name" value="ARAC FAMILY TRANSCRIPTIONAL REGULATOR"/>
    <property type="match status" value="1"/>
</dbReference>
<reference evidence="5" key="1">
    <citation type="journal article" date="2024" name="Antonie Van Leeuwenhoek">
        <title>Bradyrhizobium ontarionense sp. nov., a novel bacterial symbiont isolated from Aeschynomene indica (Indian jointvetch), harbours photosynthesis, nitrogen fixation and nitrous oxide (N2O) reductase genes.</title>
        <authorList>
            <person name="Bromfield E.S.P."/>
            <person name="Cloutier S."/>
        </authorList>
    </citation>
    <scope>NUCLEOTIDE SEQUENCE</scope>
    <source>
        <strain evidence="5">A19</strain>
    </source>
</reference>
<keyword evidence="3" id="KW-0804">Transcription</keyword>
<evidence type="ECO:0000313" key="5">
    <source>
        <dbReference type="EMBL" id="UFZ08284.1"/>
    </source>
</evidence>
<proteinExistence type="predicted"/>
<dbReference type="PROSITE" id="PS00041">
    <property type="entry name" value="HTH_ARAC_FAMILY_1"/>
    <property type="match status" value="1"/>
</dbReference>
<dbReference type="InterPro" id="IPR018060">
    <property type="entry name" value="HTH_AraC"/>
</dbReference>
<dbReference type="Proteomes" id="UP001431010">
    <property type="component" value="Chromosome"/>
</dbReference>
<sequence>MLSRSSTSRADPLSDVLTVLGARSGGRTRLEATGAWGLAFPERQRLKLVAVLRGACWMILPGEPARRLAEGDVFLIGSSTHAVASHPDIEPTDGAALYAEPGCDVVRLGGDDTIMIGGSITFASAEASFVLDALPRFLHIEKTSGSAAAVSRTLDLLDAEAGREHIGGSLVTTRLAEILFVEAIRAYVAEHGEACVGWIGALADRPIGESLRLMHGAVAHPWTVAALAARVGMSRSAFSARFARRVGKPPLDYLTSWRMLLARQLLSERETNLASVAREVGYLSQSAFGHAFKRTFGYSPKAEHR</sequence>
<dbReference type="RefSeq" id="WP_231327732.1">
    <property type="nucleotide sequence ID" value="NZ_CP088156.1"/>
</dbReference>
<evidence type="ECO:0000259" key="4">
    <source>
        <dbReference type="PROSITE" id="PS01124"/>
    </source>
</evidence>
<organism evidence="5 6">
    <name type="scientific">Bradyrhizobium ontarionense</name>
    <dbReference type="NCBI Taxonomy" id="2898149"/>
    <lineage>
        <taxon>Bacteria</taxon>
        <taxon>Pseudomonadati</taxon>
        <taxon>Pseudomonadota</taxon>
        <taxon>Alphaproteobacteria</taxon>
        <taxon>Hyphomicrobiales</taxon>
        <taxon>Nitrobacteraceae</taxon>
        <taxon>Bradyrhizobium</taxon>
    </lineage>
</organism>
<keyword evidence="1" id="KW-0805">Transcription regulation</keyword>
<dbReference type="PROSITE" id="PS01124">
    <property type="entry name" value="HTH_ARAC_FAMILY_2"/>
    <property type="match status" value="1"/>
</dbReference>
<evidence type="ECO:0000256" key="3">
    <source>
        <dbReference type="ARBA" id="ARBA00023163"/>
    </source>
</evidence>
<dbReference type="Gene3D" id="1.10.10.60">
    <property type="entry name" value="Homeodomain-like"/>
    <property type="match status" value="2"/>
</dbReference>
<name>A0ABY3RLV8_9BRAD</name>
<feature type="domain" description="HTH araC/xylS-type" evidence="4">
    <location>
        <begin position="208"/>
        <end position="305"/>
    </location>
</feature>
<dbReference type="InterPro" id="IPR009057">
    <property type="entry name" value="Homeodomain-like_sf"/>
</dbReference>
<gene>
    <name evidence="5" type="ORF">LQG66_08975</name>
</gene>
<accession>A0ABY3RLV8</accession>
<dbReference type="Pfam" id="PF12833">
    <property type="entry name" value="HTH_18"/>
    <property type="match status" value="1"/>
</dbReference>
<dbReference type="InterPro" id="IPR018062">
    <property type="entry name" value="HTH_AraC-typ_CS"/>
</dbReference>
<dbReference type="InterPro" id="IPR032783">
    <property type="entry name" value="AraC_lig"/>
</dbReference>
<dbReference type="SMART" id="SM00342">
    <property type="entry name" value="HTH_ARAC"/>
    <property type="match status" value="1"/>
</dbReference>
<evidence type="ECO:0000313" key="6">
    <source>
        <dbReference type="Proteomes" id="UP001431010"/>
    </source>
</evidence>
<dbReference type="InterPro" id="IPR050204">
    <property type="entry name" value="AraC_XylS_family_regulators"/>
</dbReference>
<evidence type="ECO:0000256" key="2">
    <source>
        <dbReference type="ARBA" id="ARBA00023125"/>
    </source>
</evidence>
<dbReference type="SUPFAM" id="SSF46689">
    <property type="entry name" value="Homeodomain-like"/>
    <property type="match status" value="2"/>
</dbReference>
<keyword evidence="2" id="KW-0238">DNA-binding</keyword>
<dbReference type="PANTHER" id="PTHR46796">
    <property type="entry name" value="HTH-TYPE TRANSCRIPTIONAL ACTIVATOR RHAS-RELATED"/>
    <property type="match status" value="1"/>
</dbReference>
<dbReference type="EMBL" id="CP088156">
    <property type="protein sequence ID" value="UFZ08284.1"/>
    <property type="molecule type" value="Genomic_DNA"/>
</dbReference>
<dbReference type="Pfam" id="PF12852">
    <property type="entry name" value="Cupin_6"/>
    <property type="match status" value="1"/>
</dbReference>